<keyword evidence="2" id="KW-0808">Transferase</keyword>
<dbReference type="InterPro" id="IPR005790">
    <property type="entry name" value="DNA_polIII_delta"/>
</dbReference>
<comment type="caution">
    <text evidence="9">The sequence shown here is derived from an EMBL/GenBank/DDBJ whole genome shotgun (WGS) entry which is preliminary data.</text>
</comment>
<dbReference type="NCBIfam" id="TIGR01128">
    <property type="entry name" value="holA"/>
    <property type="match status" value="1"/>
</dbReference>
<dbReference type="SUPFAM" id="SSF52540">
    <property type="entry name" value="P-loop containing nucleoside triphosphate hydrolases"/>
    <property type="match status" value="1"/>
</dbReference>
<evidence type="ECO:0000259" key="8">
    <source>
        <dbReference type="Pfam" id="PF21694"/>
    </source>
</evidence>
<evidence type="ECO:0000256" key="3">
    <source>
        <dbReference type="ARBA" id="ARBA00022695"/>
    </source>
</evidence>
<dbReference type="Gene3D" id="3.40.50.300">
    <property type="entry name" value="P-loop containing nucleotide triphosphate hydrolases"/>
    <property type="match status" value="1"/>
</dbReference>
<dbReference type="PANTHER" id="PTHR34388:SF1">
    <property type="entry name" value="DNA POLYMERASE III SUBUNIT DELTA"/>
    <property type="match status" value="1"/>
</dbReference>
<dbReference type="InterPro" id="IPR027417">
    <property type="entry name" value="P-loop_NTPase"/>
</dbReference>
<name>A0ABS3F2L8_9PROT</name>
<dbReference type="Proteomes" id="UP000664761">
    <property type="component" value="Unassembled WGS sequence"/>
</dbReference>
<evidence type="ECO:0000256" key="6">
    <source>
        <dbReference type="ARBA" id="ARBA00034754"/>
    </source>
</evidence>
<comment type="catalytic activity">
    <reaction evidence="7">
        <text>DNA(n) + a 2'-deoxyribonucleoside 5'-triphosphate = DNA(n+1) + diphosphate</text>
        <dbReference type="Rhea" id="RHEA:22508"/>
        <dbReference type="Rhea" id="RHEA-COMP:17339"/>
        <dbReference type="Rhea" id="RHEA-COMP:17340"/>
        <dbReference type="ChEBI" id="CHEBI:33019"/>
        <dbReference type="ChEBI" id="CHEBI:61560"/>
        <dbReference type="ChEBI" id="CHEBI:173112"/>
        <dbReference type="EC" id="2.7.7.7"/>
    </reaction>
</comment>
<keyword evidence="5" id="KW-0239">DNA-directed DNA polymerase</keyword>
<dbReference type="InterPro" id="IPR008921">
    <property type="entry name" value="DNA_pol3_clamp-load_cplx_C"/>
</dbReference>
<dbReference type="RefSeq" id="WP_207042485.1">
    <property type="nucleotide sequence ID" value="NZ_JAFLNC010000001.1"/>
</dbReference>
<protein>
    <recommendedName>
        <fullName evidence="1">DNA-directed DNA polymerase</fullName>
        <ecNumber evidence="1">2.7.7.7</ecNumber>
    </recommendedName>
</protein>
<dbReference type="InterPro" id="IPR048466">
    <property type="entry name" value="DNA_pol3_delta-like_C"/>
</dbReference>
<dbReference type="Pfam" id="PF21694">
    <property type="entry name" value="DNA_pol3_delta_C"/>
    <property type="match status" value="1"/>
</dbReference>
<comment type="similarity">
    <text evidence="6">Belongs to the DNA polymerase HolA subunit family.</text>
</comment>
<evidence type="ECO:0000256" key="4">
    <source>
        <dbReference type="ARBA" id="ARBA00022705"/>
    </source>
</evidence>
<gene>
    <name evidence="9" type="ORF">J0X12_04010</name>
</gene>
<evidence type="ECO:0000313" key="9">
    <source>
        <dbReference type="EMBL" id="MBO0332765.1"/>
    </source>
</evidence>
<accession>A0ABS3F2L8</accession>
<proteinExistence type="inferred from homology"/>
<dbReference type="Gene3D" id="1.20.272.10">
    <property type="match status" value="1"/>
</dbReference>
<keyword evidence="4" id="KW-0235">DNA replication</keyword>
<dbReference type="EC" id="2.7.7.7" evidence="1"/>
<evidence type="ECO:0000256" key="5">
    <source>
        <dbReference type="ARBA" id="ARBA00022932"/>
    </source>
</evidence>
<organism evidence="9 10">
    <name type="scientific">Sneathiella sedimenti</name>
    <dbReference type="NCBI Taxonomy" id="2816034"/>
    <lineage>
        <taxon>Bacteria</taxon>
        <taxon>Pseudomonadati</taxon>
        <taxon>Pseudomonadota</taxon>
        <taxon>Alphaproteobacteria</taxon>
        <taxon>Sneathiellales</taxon>
        <taxon>Sneathiellaceae</taxon>
        <taxon>Sneathiella</taxon>
    </lineage>
</organism>
<reference evidence="9 10" key="1">
    <citation type="submission" date="2021-03" db="EMBL/GenBank/DDBJ databases">
        <title>Sneathiella sp. CAU 1612 isolated from Kang Won-do.</title>
        <authorList>
            <person name="Kim W."/>
        </authorList>
    </citation>
    <scope>NUCLEOTIDE SEQUENCE [LARGE SCALE GENOMIC DNA]</scope>
    <source>
        <strain evidence="9 10">CAU 1612</strain>
    </source>
</reference>
<keyword evidence="10" id="KW-1185">Reference proteome</keyword>
<keyword evidence="3" id="KW-0548">Nucleotidyltransferase</keyword>
<dbReference type="PANTHER" id="PTHR34388">
    <property type="entry name" value="DNA POLYMERASE III SUBUNIT DELTA"/>
    <property type="match status" value="1"/>
</dbReference>
<evidence type="ECO:0000256" key="7">
    <source>
        <dbReference type="ARBA" id="ARBA00049244"/>
    </source>
</evidence>
<feature type="domain" description="DNA polymerase III delta subunit-like C-terminal" evidence="8">
    <location>
        <begin position="213"/>
        <end position="330"/>
    </location>
</feature>
<sequence>MELASGRIPAFLKSRDPKFRIFLFFGADEGLVRELSRALCVSIVESLDDPFRFIDMEAGDLSADPARLIDEVSAMSMMGGERVVRLRGANNNAKGYIEPVLELDLSDSILVIEAGDIRKDSALVKMINKAPNGVVTLCAHDKAQDILGLIKEVLGAANLSPSREVIEYLRENLGSDRAISRGELEKLVLYMRGRTDPMTLEDVRANIGDSSAQSIFDVIDATLLGDLDGLERYLNKAFSAGESPIGFLRMIQNQLKQLHKAAAIRDGGARTEDAIRKAGIPFFNQKKAAAEIGGKPSTHFATCLEITLDAEMKCKSTGYPDEAICRRALMRIAMANRRR</sequence>
<evidence type="ECO:0000256" key="1">
    <source>
        <dbReference type="ARBA" id="ARBA00012417"/>
    </source>
</evidence>
<dbReference type="EMBL" id="JAFLNC010000001">
    <property type="protein sequence ID" value="MBO0332765.1"/>
    <property type="molecule type" value="Genomic_DNA"/>
</dbReference>
<dbReference type="SUPFAM" id="SSF48019">
    <property type="entry name" value="post-AAA+ oligomerization domain-like"/>
    <property type="match status" value="1"/>
</dbReference>
<evidence type="ECO:0000313" key="10">
    <source>
        <dbReference type="Proteomes" id="UP000664761"/>
    </source>
</evidence>
<evidence type="ECO:0000256" key="2">
    <source>
        <dbReference type="ARBA" id="ARBA00022679"/>
    </source>
</evidence>